<keyword evidence="1" id="KW-0489">Methyltransferase</keyword>
<evidence type="ECO:0000259" key="5">
    <source>
        <dbReference type="Pfam" id="PF00891"/>
    </source>
</evidence>
<feature type="domain" description="O-methyltransferase C-terminal" evidence="5">
    <location>
        <begin position="138"/>
        <end position="345"/>
    </location>
</feature>
<dbReference type="InterPro" id="IPR036390">
    <property type="entry name" value="WH_DNA-bd_sf"/>
</dbReference>
<organism evidence="7 8">
    <name type="scientific">Chenopodium quinoa</name>
    <name type="common">Quinoa</name>
    <dbReference type="NCBI Taxonomy" id="63459"/>
    <lineage>
        <taxon>Eukaryota</taxon>
        <taxon>Viridiplantae</taxon>
        <taxon>Streptophyta</taxon>
        <taxon>Embryophyta</taxon>
        <taxon>Tracheophyta</taxon>
        <taxon>Spermatophyta</taxon>
        <taxon>Magnoliopsida</taxon>
        <taxon>eudicotyledons</taxon>
        <taxon>Gunneridae</taxon>
        <taxon>Pentapetalae</taxon>
        <taxon>Caryophyllales</taxon>
        <taxon>Chenopodiaceae</taxon>
        <taxon>Chenopodioideae</taxon>
        <taxon>Atripliceae</taxon>
        <taxon>Chenopodium</taxon>
    </lineage>
</organism>
<evidence type="ECO:0000256" key="2">
    <source>
        <dbReference type="ARBA" id="ARBA00022679"/>
    </source>
</evidence>
<dbReference type="GO" id="GO:0008171">
    <property type="term" value="F:O-methyltransferase activity"/>
    <property type="evidence" value="ECO:0007669"/>
    <property type="project" value="InterPro"/>
</dbReference>
<dbReference type="GeneID" id="110703260"/>
<dbReference type="Pfam" id="PF08100">
    <property type="entry name" value="Dimerisation"/>
    <property type="match status" value="1"/>
</dbReference>
<protein>
    <submittedName>
        <fullName evidence="7">Uncharacterized protein</fullName>
    </submittedName>
</protein>
<dbReference type="PIRSF" id="PIRSF005739">
    <property type="entry name" value="O-mtase"/>
    <property type="match status" value="1"/>
</dbReference>
<dbReference type="SUPFAM" id="SSF46785">
    <property type="entry name" value="Winged helix' DNA-binding domain"/>
    <property type="match status" value="1"/>
</dbReference>
<dbReference type="EnsemblPlants" id="AUR62016365-RA">
    <property type="protein sequence ID" value="AUR62016365-RA:cds"/>
    <property type="gene ID" value="AUR62016365"/>
</dbReference>
<dbReference type="InterPro" id="IPR016461">
    <property type="entry name" value="COMT-like"/>
</dbReference>
<dbReference type="InterPro" id="IPR001077">
    <property type="entry name" value="COMT_C"/>
</dbReference>
<dbReference type="KEGG" id="cqi:110703260"/>
<dbReference type="GO" id="GO:0032259">
    <property type="term" value="P:methylation"/>
    <property type="evidence" value="ECO:0007669"/>
    <property type="project" value="UniProtKB-KW"/>
</dbReference>
<keyword evidence="8" id="KW-1185">Reference proteome</keyword>
<dbReference type="InterPro" id="IPR036388">
    <property type="entry name" value="WH-like_DNA-bd_sf"/>
</dbReference>
<keyword evidence="2" id="KW-0808">Transferase</keyword>
<dbReference type="OrthoDB" id="1606438at2759"/>
<dbReference type="Gramene" id="AUR62016365-RA">
    <property type="protein sequence ID" value="AUR62016365-RA:cds"/>
    <property type="gene ID" value="AUR62016365"/>
</dbReference>
<dbReference type="OMA" id="WAVELEI"/>
<reference evidence="7" key="1">
    <citation type="journal article" date="2017" name="Nature">
        <title>The genome of Chenopodium quinoa.</title>
        <authorList>
            <person name="Jarvis D.E."/>
            <person name="Ho Y.S."/>
            <person name="Lightfoot D.J."/>
            <person name="Schmoeckel S.M."/>
            <person name="Li B."/>
            <person name="Borm T.J.A."/>
            <person name="Ohyanagi H."/>
            <person name="Mineta K."/>
            <person name="Michell C.T."/>
            <person name="Saber N."/>
            <person name="Kharbatia N.M."/>
            <person name="Rupper R.R."/>
            <person name="Sharp A.R."/>
            <person name="Dally N."/>
            <person name="Boughton B.A."/>
            <person name="Woo Y.H."/>
            <person name="Gao G."/>
            <person name="Schijlen E.G.W.M."/>
            <person name="Guo X."/>
            <person name="Momin A.A."/>
            <person name="Negrao S."/>
            <person name="Al-Babili S."/>
            <person name="Gehring C."/>
            <person name="Roessner U."/>
            <person name="Jung C."/>
            <person name="Murphy K."/>
            <person name="Arold S.T."/>
            <person name="Gojobori T."/>
            <person name="van der Linden C.G."/>
            <person name="van Loo E.N."/>
            <person name="Jellen E.N."/>
            <person name="Maughan P.J."/>
            <person name="Tester M."/>
        </authorList>
    </citation>
    <scope>NUCLEOTIDE SEQUENCE [LARGE SCALE GENOMIC DNA]</scope>
    <source>
        <strain evidence="7">cv. PI 614886</strain>
    </source>
</reference>
<dbReference type="Pfam" id="PF00891">
    <property type="entry name" value="Methyltransf_2"/>
    <property type="match status" value="1"/>
</dbReference>
<keyword evidence="3" id="KW-0949">S-adenosyl-L-methionine</keyword>
<dbReference type="Gene3D" id="1.10.10.10">
    <property type="entry name" value="Winged helix-like DNA-binding domain superfamily/Winged helix DNA-binding domain"/>
    <property type="match status" value="1"/>
</dbReference>
<dbReference type="AlphaFoldDB" id="A0A803LN36"/>
<evidence type="ECO:0000256" key="4">
    <source>
        <dbReference type="PIRSR" id="PIRSR005739-1"/>
    </source>
</evidence>
<feature type="active site" description="Proton acceptor" evidence="4">
    <location>
        <position position="270"/>
    </location>
</feature>
<sequence length="367" mass="40655">MGSTEINISNANEDVELLKAHAEVYNHLFGYADTLALRTAVELRIADIIHSHGHPITLSQIASKIEAPSLDVTYLGRVMRMLVRKKIFTIEYNNQTSGEEVVPLYGITTTSKWLLYDQDLSLAPMFLTLSDPLITKPWYEFSRSIKEGGMPFVKAHGMSVWEMASKNKEFNNLFNVGMTAATKPTLDAVIKGYKDEFSKLEGTLLVDVGGGTGNLMAEILKAYPKIKGINFDLPPTVASAPQHSGVTHVGGDMFKEIPSADNVIIKSVLHDWADKECLTILKNCQKAVSEKKGRVIIVDIVLHPDGHGIFDDATISLDLLIMANTDGGKERTEDEWKKLLKEAGFTRINFIPLQTIMSFSVIEAFLQ</sequence>
<reference evidence="7" key="2">
    <citation type="submission" date="2021-03" db="UniProtKB">
        <authorList>
            <consortium name="EnsemblPlants"/>
        </authorList>
    </citation>
    <scope>IDENTIFICATION</scope>
</reference>
<evidence type="ECO:0000259" key="6">
    <source>
        <dbReference type="Pfam" id="PF08100"/>
    </source>
</evidence>
<evidence type="ECO:0000256" key="1">
    <source>
        <dbReference type="ARBA" id="ARBA00022603"/>
    </source>
</evidence>
<dbReference type="RefSeq" id="XP_021736731.1">
    <property type="nucleotide sequence ID" value="XM_021881039.1"/>
</dbReference>
<dbReference type="InterPro" id="IPR012967">
    <property type="entry name" value="COMT_dimerisation"/>
</dbReference>
<proteinExistence type="predicted"/>
<accession>A0A803LN36</accession>
<evidence type="ECO:0000256" key="3">
    <source>
        <dbReference type="ARBA" id="ARBA00022691"/>
    </source>
</evidence>
<gene>
    <name evidence="7" type="primary">LOC110703260</name>
</gene>
<name>A0A803LN36_CHEQI</name>
<dbReference type="InterPro" id="IPR029063">
    <property type="entry name" value="SAM-dependent_MTases_sf"/>
</dbReference>
<dbReference type="Proteomes" id="UP000596660">
    <property type="component" value="Unplaced"/>
</dbReference>
<dbReference type="PANTHER" id="PTHR11746">
    <property type="entry name" value="O-METHYLTRANSFERASE"/>
    <property type="match status" value="1"/>
</dbReference>
<evidence type="ECO:0000313" key="7">
    <source>
        <dbReference type="EnsemblPlants" id="AUR62016365-RA:cds"/>
    </source>
</evidence>
<dbReference type="PROSITE" id="PS51683">
    <property type="entry name" value="SAM_OMT_II"/>
    <property type="match status" value="1"/>
</dbReference>
<dbReference type="GO" id="GO:0046983">
    <property type="term" value="F:protein dimerization activity"/>
    <property type="evidence" value="ECO:0007669"/>
    <property type="project" value="InterPro"/>
</dbReference>
<dbReference type="CDD" id="cd02440">
    <property type="entry name" value="AdoMet_MTases"/>
    <property type="match status" value="1"/>
</dbReference>
<feature type="domain" description="O-methyltransferase dimerisation" evidence="6">
    <location>
        <begin position="26"/>
        <end position="115"/>
    </location>
</feature>
<dbReference type="SUPFAM" id="SSF53335">
    <property type="entry name" value="S-adenosyl-L-methionine-dependent methyltransferases"/>
    <property type="match status" value="1"/>
</dbReference>
<dbReference type="Gene3D" id="3.40.50.150">
    <property type="entry name" value="Vaccinia Virus protein VP39"/>
    <property type="match status" value="1"/>
</dbReference>
<evidence type="ECO:0000313" key="8">
    <source>
        <dbReference type="Proteomes" id="UP000596660"/>
    </source>
</evidence>